<sequence length="111" mass="11994">MSIITLLKDFFQDRERAPTDLELADLGMSRADYTRLITSKDGTRARMEVLAARFGVTPAMIDADFGLAMELAQTCGHCQNANACQNAIDLGVDFDTALCPNAGVYADMSPA</sequence>
<evidence type="ECO:0000313" key="2">
    <source>
        <dbReference type="Proteomes" id="UP000468591"/>
    </source>
</evidence>
<dbReference type="AlphaFoldDB" id="A0A6P0CJ89"/>
<accession>A0A6P0CJ89</accession>
<comment type="caution">
    <text evidence="1">The sequence shown here is derived from an EMBL/GenBank/DDBJ whole genome shotgun (WGS) entry which is preliminary data.</text>
</comment>
<protein>
    <submittedName>
        <fullName evidence="1">Uncharacterized protein</fullName>
    </submittedName>
</protein>
<gene>
    <name evidence="1" type="ORF">GV827_19265</name>
</gene>
<dbReference type="RefSeq" id="WP_164355451.1">
    <property type="nucleotide sequence ID" value="NZ_JAABNT010000017.1"/>
</dbReference>
<organism evidence="1 2">
    <name type="scientific">Sulfitobacter sediminilitoris</name>
    <dbReference type="NCBI Taxonomy" id="2698830"/>
    <lineage>
        <taxon>Bacteria</taxon>
        <taxon>Pseudomonadati</taxon>
        <taxon>Pseudomonadota</taxon>
        <taxon>Alphaproteobacteria</taxon>
        <taxon>Rhodobacterales</taxon>
        <taxon>Roseobacteraceae</taxon>
        <taxon>Sulfitobacter</taxon>
    </lineage>
</organism>
<dbReference type="EMBL" id="JAABNT010000017">
    <property type="protein sequence ID" value="NEK24524.1"/>
    <property type="molecule type" value="Genomic_DNA"/>
</dbReference>
<evidence type="ECO:0000313" key="1">
    <source>
        <dbReference type="EMBL" id="NEK24524.1"/>
    </source>
</evidence>
<proteinExistence type="predicted"/>
<name>A0A6P0CJ89_9RHOB</name>
<keyword evidence="2" id="KW-1185">Reference proteome</keyword>
<dbReference type="Proteomes" id="UP000468591">
    <property type="component" value="Unassembled WGS sequence"/>
</dbReference>
<reference evidence="1 2" key="1">
    <citation type="submission" date="2020-01" db="EMBL/GenBank/DDBJ databases">
        <title>Sulfitobacter sediminilitoris sp. nov., isolated from a tidal flat.</title>
        <authorList>
            <person name="Park S."/>
            <person name="Yoon J.-H."/>
        </authorList>
    </citation>
    <scope>NUCLEOTIDE SEQUENCE [LARGE SCALE GENOMIC DNA]</scope>
    <source>
        <strain evidence="1 2">JBTF-M27</strain>
    </source>
</reference>